<feature type="compositionally biased region" description="Low complexity" evidence="1">
    <location>
        <begin position="338"/>
        <end position="350"/>
    </location>
</feature>
<feature type="region of interest" description="Disordered" evidence="1">
    <location>
        <begin position="321"/>
        <end position="391"/>
    </location>
</feature>
<name>A0A9P6QYG5_9FUNG</name>
<feature type="compositionally biased region" description="Low complexity" evidence="1">
    <location>
        <begin position="198"/>
        <end position="240"/>
    </location>
</feature>
<evidence type="ECO:0000256" key="1">
    <source>
        <dbReference type="SAM" id="MobiDB-lite"/>
    </source>
</evidence>
<evidence type="ECO:0000313" key="3">
    <source>
        <dbReference type="Proteomes" id="UP000823405"/>
    </source>
</evidence>
<feature type="compositionally biased region" description="Polar residues" evidence="1">
    <location>
        <begin position="188"/>
        <end position="197"/>
    </location>
</feature>
<comment type="caution">
    <text evidence="2">The sequence shown here is derived from an EMBL/GenBank/DDBJ whole genome shotgun (WGS) entry which is preliminary data.</text>
</comment>
<feature type="compositionally biased region" description="Basic residues" evidence="1">
    <location>
        <begin position="354"/>
        <end position="367"/>
    </location>
</feature>
<proteinExistence type="predicted"/>
<keyword evidence="3" id="KW-1185">Reference proteome</keyword>
<evidence type="ECO:0000313" key="2">
    <source>
        <dbReference type="EMBL" id="KAG0301757.1"/>
    </source>
</evidence>
<feature type="compositionally biased region" description="Polar residues" evidence="1">
    <location>
        <begin position="368"/>
        <end position="382"/>
    </location>
</feature>
<feature type="region of interest" description="Disordered" evidence="1">
    <location>
        <begin position="277"/>
        <end position="299"/>
    </location>
</feature>
<sequence length="608" mass="68839">MQDQLNYTPLGTVEEVHTTLWTVATKQAFPIQGPFYNIAGYLFKPTLNRLDPTGPLDLEIELMSPVSAQMPLQVGVTIETMAPLGEKNLTHSFQRQSAALSDRNRALRFKTVMMHDRWENSKGLRIEFKFDSIQRQKPRYDWLWNSQSTKDVEIRFQDPQVVPVLFINLVQVVNSAKKAAGNDGASGAMTQDQGHTLPSTRSSRPDSPTPNSSPVLTPHTSPTTREQRQQQRLQPSGQGLDLMSLDEGSDASSFYPSRTDAFVNVSREWSVFSSSMDELSTTGSDRSQHESPRHSKETLFEDAEASERQFLLSQILSDNDGSQYRSQQQNQGGNGGVDSDQIQQLQGDQQLSRKEKKGMRKLARKQRSASAASENTQSTHTKNAMGENDERKRKMGIFTLGQATKRQTQQQEREISPHSPLTHISPGSKTPPSPVSHQHQMQHLQLSQPLSPQTSTPDKSVPTRPEREIWQWPANLHADVCTILIRWIYLEELPSHWSGSNYPLDAVEIFLDTFYHLNLQTLFQRFLTTQLLLVEQHQNPMSFWKFPELAEQGGMVHRFFRPVIIWTSAQNLRKIVCSQEFGDILGSEDPSGIFREAFTAQSSPLSRQ</sequence>
<accession>A0A9P6QYG5</accession>
<feature type="compositionally biased region" description="Basic and acidic residues" evidence="1">
    <location>
        <begin position="286"/>
        <end position="299"/>
    </location>
</feature>
<protein>
    <submittedName>
        <fullName evidence="2">Uncharacterized protein</fullName>
    </submittedName>
</protein>
<feature type="region of interest" description="Disordered" evidence="1">
    <location>
        <begin position="403"/>
        <end position="463"/>
    </location>
</feature>
<dbReference type="OrthoDB" id="2435234at2759"/>
<dbReference type="AlphaFoldDB" id="A0A9P6QYG5"/>
<feature type="compositionally biased region" description="Low complexity" evidence="1">
    <location>
        <begin position="437"/>
        <end position="457"/>
    </location>
</feature>
<gene>
    <name evidence="2" type="ORF">BGZ97_002630</name>
</gene>
<organism evidence="2 3">
    <name type="scientific">Linnemannia gamsii</name>
    <dbReference type="NCBI Taxonomy" id="64522"/>
    <lineage>
        <taxon>Eukaryota</taxon>
        <taxon>Fungi</taxon>
        <taxon>Fungi incertae sedis</taxon>
        <taxon>Mucoromycota</taxon>
        <taxon>Mortierellomycotina</taxon>
        <taxon>Mortierellomycetes</taxon>
        <taxon>Mortierellales</taxon>
        <taxon>Mortierellaceae</taxon>
        <taxon>Linnemannia</taxon>
    </lineage>
</organism>
<dbReference type="EMBL" id="JAAAIN010001589">
    <property type="protein sequence ID" value="KAG0301757.1"/>
    <property type="molecule type" value="Genomic_DNA"/>
</dbReference>
<dbReference type="Proteomes" id="UP000823405">
    <property type="component" value="Unassembled WGS sequence"/>
</dbReference>
<reference evidence="2" key="1">
    <citation type="journal article" date="2020" name="Fungal Divers.">
        <title>Resolving the Mortierellaceae phylogeny through synthesis of multi-gene phylogenetics and phylogenomics.</title>
        <authorList>
            <person name="Vandepol N."/>
            <person name="Liber J."/>
            <person name="Desiro A."/>
            <person name="Na H."/>
            <person name="Kennedy M."/>
            <person name="Barry K."/>
            <person name="Grigoriev I.V."/>
            <person name="Miller A.N."/>
            <person name="O'Donnell K."/>
            <person name="Stajich J.E."/>
            <person name="Bonito G."/>
        </authorList>
    </citation>
    <scope>NUCLEOTIDE SEQUENCE</scope>
    <source>
        <strain evidence="2">NVP60</strain>
    </source>
</reference>
<feature type="region of interest" description="Disordered" evidence="1">
    <location>
        <begin position="180"/>
        <end position="251"/>
    </location>
</feature>